<sequence>MRERVERETLSKTKMQRVGILGKESQKENFINSRSLREDCFSVMVRWSESSVPQSRLVRVSCWGIPLTCWTQAFFNKLGCLIGEPVLIEKETLLRDRLDKEKMMILVPQSTNCSCKVKVSGNHRTFVVNVDEERNLVDVQWLESFLGLRKTQEEGFRTARSEKEEFQICVPRTVGEVSKKGQDVVDSRHERRDNVLSSRPKGKGIVKPKKVSFKQPLMESFGSRVQCEKERIALCVDLGHIEVHLAVKEMSTKESIFGSSLKRIIEESKASSANLSNQAVFNSGEMVLSSSDEELVQDSLEVERNTVYIASNCVEDIFCNFENPGFVSEEELEPEKRVIECNKAKAVGDSEEKMVRATESLGWAMRS</sequence>
<accession>A0AAE0A4B3</accession>
<organism evidence="1 2">
    <name type="scientific">Dipteronia sinensis</name>
    <dbReference type="NCBI Taxonomy" id="43782"/>
    <lineage>
        <taxon>Eukaryota</taxon>
        <taxon>Viridiplantae</taxon>
        <taxon>Streptophyta</taxon>
        <taxon>Embryophyta</taxon>
        <taxon>Tracheophyta</taxon>
        <taxon>Spermatophyta</taxon>
        <taxon>Magnoliopsida</taxon>
        <taxon>eudicotyledons</taxon>
        <taxon>Gunneridae</taxon>
        <taxon>Pentapetalae</taxon>
        <taxon>rosids</taxon>
        <taxon>malvids</taxon>
        <taxon>Sapindales</taxon>
        <taxon>Sapindaceae</taxon>
        <taxon>Hippocastanoideae</taxon>
        <taxon>Acereae</taxon>
        <taxon>Dipteronia</taxon>
    </lineage>
</organism>
<dbReference type="AlphaFoldDB" id="A0AAE0A4B3"/>
<dbReference type="PANTHER" id="PTHR34427:SF5">
    <property type="entry name" value="DUF4283 DOMAIN-CONTAINING PROTEIN"/>
    <property type="match status" value="1"/>
</dbReference>
<dbReference type="Proteomes" id="UP001281410">
    <property type="component" value="Unassembled WGS sequence"/>
</dbReference>
<keyword evidence="2" id="KW-1185">Reference proteome</keyword>
<dbReference type="PANTHER" id="PTHR34427">
    <property type="entry name" value="DUF4283 DOMAIN PROTEIN"/>
    <property type="match status" value="1"/>
</dbReference>
<evidence type="ECO:0008006" key="3">
    <source>
        <dbReference type="Google" id="ProtNLM"/>
    </source>
</evidence>
<gene>
    <name evidence="1" type="ORF">Dsin_023364</name>
</gene>
<evidence type="ECO:0000313" key="2">
    <source>
        <dbReference type="Proteomes" id="UP001281410"/>
    </source>
</evidence>
<dbReference type="EMBL" id="JANJYJ010000007">
    <property type="protein sequence ID" value="KAK3199949.1"/>
    <property type="molecule type" value="Genomic_DNA"/>
</dbReference>
<evidence type="ECO:0000313" key="1">
    <source>
        <dbReference type="EMBL" id="KAK3199949.1"/>
    </source>
</evidence>
<reference evidence="1" key="1">
    <citation type="journal article" date="2023" name="Plant J.">
        <title>Genome sequences and population genomics provide insights into the demographic history, inbreeding, and mutation load of two 'living fossil' tree species of Dipteronia.</title>
        <authorList>
            <person name="Feng Y."/>
            <person name="Comes H.P."/>
            <person name="Chen J."/>
            <person name="Zhu S."/>
            <person name="Lu R."/>
            <person name="Zhang X."/>
            <person name="Li P."/>
            <person name="Qiu J."/>
            <person name="Olsen K.M."/>
            <person name="Qiu Y."/>
        </authorList>
    </citation>
    <scope>NUCLEOTIDE SEQUENCE</scope>
    <source>
        <strain evidence="1">NBL</strain>
    </source>
</reference>
<proteinExistence type="predicted"/>
<name>A0AAE0A4B3_9ROSI</name>
<protein>
    <recommendedName>
        <fullName evidence="3">DUF4283 domain-containing protein</fullName>
    </recommendedName>
</protein>
<comment type="caution">
    <text evidence="1">The sequence shown here is derived from an EMBL/GenBank/DDBJ whole genome shotgun (WGS) entry which is preliminary data.</text>
</comment>